<keyword evidence="8 10" id="KW-1133">Transmembrane helix</keyword>
<dbReference type="Proteomes" id="UP000578077">
    <property type="component" value="Unassembled WGS sequence"/>
</dbReference>
<comment type="function">
    <text evidence="1">Part of the binding-protein-dependent transport system for phosphate; probably responsible for the translocation of the substrate across the membrane.</text>
</comment>
<dbReference type="NCBIfam" id="TIGR00974">
    <property type="entry name" value="3a0107s02c"/>
    <property type="match status" value="1"/>
</dbReference>
<dbReference type="PANTHER" id="PTHR42922:SF1">
    <property type="entry name" value="PHOSPHATE TRANSPORT SYSTEM PERMEASE PROTEIN PSTA"/>
    <property type="match status" value="1"/>
</dbReference>
<keyword evidence="7 10" id="KW-0812">Transmembrane</keyword>
<evidence type="ECO:0000256" key="4">
    <source>
        <dbReference type="ARBA" id="ARBA00022448"/>
    </source>
</evidence>
<keyword evidence="13" id="KW-1185">Reference proteome</keyword>
<feature type="transmembrane region" description="Helical" evidence="10">
    <location>
        <begin position="58"/>
        <end position="80"/>
    </location>
</feature>
<dbReference type="InterPro" id="IPR005672">
    <property type="entry name" value="Phosphate_PstA"/>
</dbReference>
<feature type="transmembrane region" description="Helical" evidence="10">
    <location>
        <begin position="144"/>
        <end position="170"/>
    </location>
</feature>
<feature type="transmembrane region" description="Helical" evidence="10">
    <location>
        <begin position="264"/>
        <end position="285"/>
    </location>
</feature>
<dbReference type="PROSITE" id="PS50928">
    <property type="entry name" value="ABC_TM1"/>
    <property type="match status" value="1"/>
</dbReference>
<evidence type="ECO:0000256" key="3">
    <source>
        <dbReference type="ARBA" id="ARBA00007069"/>
    </source>
</evidence>
<dbReference type="InterPro" id="IPR035906">
    <property type="entry name" value="MetI-like_sf"/>
</dbReference>
<feature type="transmembrane region" description="Helical" evidence="10">
    <location>
        <begin position="32"/>
        <end position="52"/>
    </location>
</feature>
<feature type="transmembrane region" description="Helical" evidence="10">
    <location>
        <begin position="214"/>
        <end position="232"/>
    </location>
</feature>
<accession>A0A841EDS1</accession>
<dbReference type="GO" id="GO:0005315">
    <property type="term" value="F:phosphate transmembrane transporter activity"/>
    <property type="evidence" value="ECO:0007669"/>
    <property type="project" value="InterPro"/>
</dbReference>
<keyword evidence="6" id="KW-0592">Phosphate transport</keyword>
<dbReference type="InterPro" id="IPR000515">
    <property type="entry name" value="MetI-like"/>
</dbReference>
<gene>
    <name evidence="12" type="ORF">HNR25_002839</name>
</gene>
<name>A0A841EDS1_9ACTN</name>
<evidence type="ECO:0000259" key="11">
    <source>
        <dbReference type="PROSITE" id="PS50928"/>
    </source>
</evidence>
<evidence type="ECO:0000256" key="9">
    <source>
        <dbReference type="ARBA" id="ARBA00023136"/>
    </source>
</evidence>
<comment type="similarity">
    <text evidence="3 10">Belongs to the binding-protein-dependent transport system permease family. CysTW subfamily.</text>
</comment>
<dbReference type="AlphaFoldDB" id="A0A841EDS1"/>
<dbReference type="RefSeq" id="WP_184635770.1">
    <property type="nucleotide sequence ID" value="NZ_BAABKT010000010.1"/>
</dbReference>
<dbReference type="SUPFAM" id="SSF161098">
    <property type="entry name" value="MetI-like"/>
    <property type="match status" value="1"/>
</dbReference>
<dbReference type="Gene3D" id="1.10.3720.10">
    <property type="entry name" value="MetI-like"/>
    <property type="match status" value="1"/>
</dbReference>
<evidence type="ECO:0000313" key="12">
    <source>
        <dbReference type="EMBL" id="MBB5999088.1"/>
    </source>
</evidence>
<evidence type="ECO:0000313" key="13">
    <source>
        <dbReference type="Proteomes" id="UP000578077"/>
    </source>
</evidence>
<proteinExistence type="inferred from homology"/>
<feature type="domain" description="ABC transmembrane type-1" evidence="11">
    <location>
        <begin position="145"/>
        <end position="357"/>
    </location>
</feature>
<evidence type="ECO:0000256" key="1">
    <source>
        <dbReference type="ARBA" id="ARBA00003510"/>
    </source>
</evidence>
<dbReference type="GO" id="GO:0005886">
    <property type="term" value="C:plasma membrane"/>
    <property type="evidence" value="ECO:0007669"/>
    <property type="project" value="UniProtKB-SubCell"/>
</dbReference>
<comment type="subcellular location">
    <subcellularLocation>
        <location evidence="2 10">Cell membrane</location>
        <topology evidence="2 10">Multi-pass membrane protein</topology>
    </subcellularLocation>
</comment>
<sequence length="369" mass="38464">MTTTTQPAAADSSDGGPGLKASGLYSRQLPTYFPPALLVVCAVVVSGAFALFGSFHPVPAAILTALAYLVAITASSAAVENSRRAKDRLVTGIVYCCFAVAVVPLISLLSTVAVYGIQRFDLYFLSVSMNGVIPSMDAGGVYHAIVGTLVITGLATVISVPIGLMTAVYVVEYGRGRLKQAITFFVDVMTGIPSIVAGLFVVALWILAFGPGQTNGLAGAIALSVLMIPVVVRSSEEMLRLVPNELREAAYALGVPKWLTVVKVVLPTAVAGLTTGIILALARVIGETAPLILTAGMASTRINGNPLEGDMMSLPVYIYKAVRAMGLSGEAGVYAEERAWAAALTLILVVMLLFLAARLISRFLSPSKG</sequence>
<evidence type="ECO:0000256" key="2">
    <source>
        <dbReference type="ARBA" id="ARBA00004651"/>
    </source>
</evidence>
<evidence type="ECO:0000256" key="7">
    <source>
        <dbReference type="ARBA" id="ARBA00022692"/>
    </source>
</evidence>
<organism evidence="12 13">
    <name type="scientific">Streptomonospora salina</name>
    <dbReference type="NCBI Taxonomy" id="104205"/>
    <lineage>
        <taxon>Bacteria</taxon>
        <taxon>Bacillati</taxon>
        <taxon>Actinomycetota</taxon>
        <taxon>Actinomycetes</taxon>
        <taxon>Streptosporangiales</taxon>
        <taxon>Nocardiopsidaceae</taxon>
        <taxon>Streptomonospora</taxon>
    </lineage>
</organism>
<keyword evidence="4" id="KW-0813">Transport</keyword>
<dbReference type="PANTHER" id="PTHR42922">
    <property type="entry name" value="PHOSPHATE TRANSPORT SYSTEM PERMEASE PROTEIN PSTA"/>
    <property type="match status" value="1"/>
</dbReference>
<comment type="caution">
    <text evidence="12">The sequence shown here is derived from an EMBL/GenBank/DDBJ whole genome shotgun (WGS) entry which is preliminary data.</text>
</comment>
<dbReference type="InterPro" id="IPR051408">
    <property type="entry name" value="Phosphate_transprt_permease"/>
</dbReference>
<dbReference type="EMBL" id="JACHLY010000001">
    <property type="protein sequence ID" value="MBB5999088.1"/>
    <property type="molecule type" value="Genomic_DNA"/>
</dbReference>
<evidence type="ECO:0000256" key="10">
    <source>
        <dbReference type="RuleBase" id="RU363043"/>
    </source>
</evidence>
<feature type="transmembrane region" description="Helical" evidence="10">
    <location>
        <begin position="339"/>
        <end position="360"/>
    </location>
</feature>
<evidence type="ECO:0000256" key="6">
    <source>
        <dbReference type="ARBA" id="ARBA00022592"/>
    </source>
</evidence>
<reference evidence="12 13" key="1">
    <citation type="submission" date="2020-08" db="EMBL/GenBank/DDBJ databases">
        <title>Sequencing the genomes of 1000 actinobacteria strains.</title>
        <authorList>
            <person name="Klenk H.-P."/>
        </authorList>
    </citation>
    <scope>NUCLEOTIDE SEQUENCE [LARGE SCALE GENOMIC DNA]</scope>
    <source>
        <strain evidence="12 13">DSM 44593</strain>
    </source>
</reference>
<keyword evidence="9 10" id="KW-0472">Membrane</keyword>
<keyword evidence="5 10" id="KW-1003">Cell membrane</keyword>
<evidence type="ECO:0000256" key="5">
    <source>
        <dbReference type="ARBA" id="ARBA00022475"/>
    </source>
</evidence>
<evidence type="ECO:0000256" key="8">
    <source>
        <dbReference type="ARBA" id="ARBA00022989"/>
    </source>
</evidence>
<dbReference type="Pfam" id="PF00528">
    <property type="entry name" value="BPD_transp_1"/>
    <property type="match status" value="1"/>
</dbReference>
<feature type="transmembrane region" description="Helical" evidence="10">
    <location>
        <begin position="92"/>
        <end position="117"/>
    </location>
</feature>
<protein>
    <recommendedName>
        <fullName evidence="10">Phosphate transport system permease protein PstA</fullName>
    </recommendedName>
</protein>
<dbReference type="GO" id="GO:0035435">
    <property type="term" value="P:phosphate ion transmembrane transport"/>
    <property type="evidence" value="ECO:0007669"/>
    <property type="project" value="InterPro"/>
</dbReference>
<feature type="transmembrane region" description="Helical" evidence="10">
    <location>
        <begin position="182"/>
        <end position="208"/>
    </location>
</feature>
<dbReference type="CDD" id="cd06261">
    <property type="entry name" value="TM_PBP2"/>
    <property type="match status" value="1"/>
</dbReference>